<keyword evidence="3" id="KW-1185">Reference proteome</keyword>
<gene>
    <name evidence="2" type="ORF">EXN66_Car016681</name>
</gene>
<proteinExistence type="predicted"/>
<feature type="compositionally biased region" description="Basic residues" evidence="1">
    <location>
        <begin position="80"/>
        <end position="90"/>
    </location>
</feature>
<dbReference type="AlphaFoldDB" id="A0A6G1QF86"/>
<evidence type="ECO:0000313" key="2">
    <source>
        <dbReference type="EMBL" id="KAF3700993.1"/>
    </source>
</evidence>
<dbReference type="EMBL" id="CM015727">
    <property type="protein sequence ID" value="KAF3700993.1"/>
    <property type="molecule type" value="Genomic_DNA"/>
</dbReference>
<feature type="region of interest" description="Disordered" evidence="1">
    <location>
        <begin position="68"/>
        <end position="98"/>
    </location>
</feature>
<reference evidence="2 3" key="1">
    <citation type="submission" date="2019-02" db="EMBL/GenBank/DDBJ databases">
        <title>Opniocepnalus argus genome.</title>
        <authorList>
            <person name="Zhou C."/>
            <person name="Xiao S."/>
        </authorList>
    </citation>
    <scope>NUCLEOTIDE SEQUENCE [LARGE SCALE GENOMIC DNA]</scope>
    <source>
        <strain evidence="2">OARG1902GOOAL</strain>
        <tissue evidence="2">Muscle</tissue>
    </source>
</reference>
<reference evidence="3" key="2">
    <citation type="submission" date="2019-02" db="EMBL/GenBank/DDBJ databases">
        <title>Opniocepnalus argus Var Kimnra genome.</title>
        <authorList>
            <person name="Zhou C."/>
            <person name="Xiao S."/>
        </authorList>
    </citation>
    <scope>NUCLEOTIDE SEQUENCE [LARGE SCALE GENOMIC DNA]</scope>
</reference>
<sequence>MDLGNKRKMSRWREKRVSEQVKREWEGIGIGRSGASALSCERSSVHSSSSASFVVDVKNFEEVNGETSKRRQIAVDSAHHQKKRGEKKRPIKSEKSGGAGVKRELCHLPLSSAQSSSVVCRSCSMVSLSGLWTYCLAPGRPHLLFLSARPLLLLLLLTVFCSPEPCFPHPQPCHILARIGHTVRLGALLPTRQPARIQNALNRALASLRHQSGAADSSTTTSQTPPLLPYNLSLEMVARSPAGGDPESLSRSTCQDLVVRGVSAVLAFPRSREELIQVEFLSSFLEIPFISILEDTEPLVTKV</sequence>
<dbReference type="Proteomes" id="UP000503349">
    <property type="component" value="Chromosome 16"/>
</dbReference>
<keyword evidence="2" id="KW-0675">Receptor</keyword>
<name>A0A6G1QF86_CHAAH</name>
<organism evidence="2 3">
    <name type="scientific">Channa argus</name>
    <name type="common">Northern snakehead</name>
    <name type="synonym">Ophicephalus argus</name>
    <dbReference type="NCBI Taxonomy" id="215402"/>
    <lineage>
        <taxon>Eukaryota</taxon>
        <taxon>Metazoa</taxon>
        <taxon>Chordata</taxon>
        <taxon>Craniata</taxon>
        <taxon>Vertebrata</taxon>
        <taxon>Euteleostomi</taxon>
        <taxon>Actinopterygii</taxon>
        <taxon>Neopterygii</taxon>
        <taxon>Teleostei</taxon>
        <taxon>Neoteleostei</taxon>
        <taxon>Acanthomorphata</taxon>
        <taxon>Anabantaria</taxon>
        <taxon>Anabantiformes</taxon>
        <taxon>Channoidei</taxon>
        <taxon>Channidae</taxon>
        <taxon>Channa</taxon>
    </lineage>
</organism>
<protein>
    <submittedName>
        <fullName evidence="2">Glutamate receptor ionotropic, NMDA 3B</fullName>
    </submittedName>
</protein>
<evidence type="ECO:0000256" key="1">
    <source>
        <dbReference type="SAM" id="MobiDB-lite"/>
    </source>
</evidence>
<evidence type="ECO:0000313" key="3">
    <source>
        <dbReference type="Proteomes" id="UP000503349"/>
    </source>
</evidence>
<accession>A0A6G1QF86</accession>